<dbReference type="GO" id="GO:0016597">
    <property type="term" value="F:amino acid binding"/>
    <property type="evidence" value="ECO:0007669"/>
    <property type="project" value="InterPro"/>
</dbReference>
<accession>A0A1F7Y5A1</accession>
<dbReference type="InterPro" id="IPR006132">
    <property type="entry name" value="Asp/Orn_carbamoyltranf_P-bd"/>
</dbReference>
<comment type="similarity">
    <text evidence="2">Belongs to the aspartate/ornithine carbamoyltransferase superfamily.</text>
</comment>
<organism evidence="5 6">
    <name type="scientific">Candidatus Woesebacteria bacterium RIFCSPHIGHO2_01_FULL_38_9b</name>
    <dbReference type="NCBI Taxonomy" id="1802493"/>
    <lineage>
        <taxon>Bacteria</taxon>
        <taxon>Candidatus Woeseibacteriota</taxon>
    </lineage>
</organism>
<feature type="domain" description="Aspartate/ornithine carbamoyltransferase Asp/Orn-binding" evidence="3">
    <location>
        <begin position="172"/>
        <end position="354"/>
    </location>
</feature>
<reference evidence="5 6" key="1">
    <citation type="journal article" date="2016" name="Nat. Commun.">
        <title>Thousands of microbial genomes shed light on interconnected biogeochemical processes in an aquifer system.</title>
        <authorList>
            <person name="Anantharaman K."/>
            <person name="Brown C.T."/>
            <person name="Hug L.A."/>
            <person name="Sharon I."/>
            <person name="Castelle C.J."/>
            <person name="Probst A.J."/>
            <person name="Thomas B.C."/>
            <person name="Singh A."/>
            <person name="Wilkins M.J."/>
            <person name="Karaoz U."/>
            <person name="Brodie E.L."/>
            <person name="Williams K.H."/>
            <person name="Hubbard S.S."/>
            <person name="Banfield J.F."/>
        </authorList>
    </citation>
    <scope>NUCLEOTIDE SEQUENCE [LARGE SCALE GENOMIC DNA]</scope>
</reference>
<comment type="caution">
    <text evidence="5">The sequence shown here is derived from an EMBL/GenBank/DDBJ whole genome shotgun (WGS) entry which is preliminary data.</text>
</comment>
<gene>
    <name evidence="5" type="ORF">A2863_02970</name>
</gene>
<dbReference type="Pfam" id="PF00185">
    <property type="entry name" value="OTCace"/>
    <property type="match status" value="1"/>
</dbReference>
<evidence type="ECO:0000259" key="3">
    <source>
        <dbReference type="Pfam" id="PF00185"/>
    </source>
</evidence>
<name>A0A1F7Y5A1_9BACT</name>
<dbReference type="InterPro" id="IPR006131">
    <property type="entry name" value="Asp_carbamoyltransf_Asp/Orn-bd"/>
</dbReference>
<dbReference type="Proteomes" id="UP000178750">
    <property type="component" value="Unassembled WGS sequence"/>
</dbReference>
<dbReference type="GO" id="GO:0006520">
    <property type="term" value="P:amino acid metabolic process"/>
    <property type="evidence" value="ECO:0007669"/>
    <property type="project" value="InterPro"/>
</dbReference>
<evidence type="ECO:0000313" key="6">
    <source>
        <dbReference type="Proteomes" id="UP000178750"/>
    </source>
</evidence>
<dbReference type="GO" id="GO:0016743">
    <property type="term" value="F:carboxyl- or carbamoyltransferase activity"/>
    <property type="evidence" value="ECO:0007669"/>
    <property type="project" value="InterPro"/>
</dbReference>
<dbReference type="PANTHER" id="PTHR45753">
    <property type="entry name" value="ORNITHINE CARBAMOYLTRANSFERASE, MITOCHONDRIAL"/>
    <property type="match status" value="1"/>
</dbReference>
<evidence type="ECO:0000256" key="1">
    <source>
        <dbReference type="ARBA" id="ARBA00022679"/>
    </source>
</evidence>
<dbReference type="SUPFAM" id="SSF53671">
    <property type="entry name" value="Aspartate/ornithine carbamoyltransferase"/>
    <property type="match status" value="1"/>
</dbReference>
<protein>
    <submittedName>
        <fullName evidence="5">Uncharacterized protein</fullName>
    </submittedName>
</protein>
<dbReference type="InterPro" id="IPR006130">
    <property type="entry name" value="Asp/Orn_carbamoylTrfase"/>
</dbReference>
<dbReference type="Pfam" id="PF02729">
    <property type="entry name" value="OTCace_N"/>
    <property type="match status" value="1"/>
</dbReference>
<dbReference type="Gene3D" id="3.40.50.1370">
    <property type="entry name" value="Aspartate/ornithine carbamoyltransferase"/>
    <property type="match status" value="2"/>
</dbReference>
<dbReference type="PRINTS" id="PR00101">
    <property type="entry name" value="ATCASE"/>
</dbReference>
<dbReference type="AlphaFoldDB" id="A0A1F7Y5A1"/>
<dbReference type="GO" id="GO:0044205">
    <property type="term" value="P:'de novo' UMP biosynthetic process"/>
    <property type="evidence" value="ECO:0007669"/>
    <property type="project" value="UniProtKB-UniPathway"/>
</dbReference>
<feature type="domain" description="Aspartate/ornithine carbamoyltransferase carbamoyl-P binding" evidence="4">
    <location>
        <begin position="18"/>
        <end position="165"/>
    </location>
</feature>
<dbReference type="PRINTS" id="PR00100">
    <property type="entry name" value="AOTCASE"/>
</dbReference>
<dbReference type="UniPathway" id="UPA00070">
    <property type="reaction ID" value="UER00116"/>
</dbReference>
<keyword evidence="1 2" id="KW-0808">Transferase</keyword>
<dbReference type="EMBL" id="MGGF01000001">
    <property type="protein sequence ID" value="OGM22507.1"/>
    <property type="molecule type" value="Genomic_DNA"/>
</dbReference>
<dbReference type="InterPro" id="IPR036901">
    <property type="entry name" value="Asp/Orn_carbamoylTrfase_sf"/>
</dbReference>
<evidence type="ECO:0000259" key="4">
    <source>
        <dbReference type="Pfam" id="PF02729"/>
    </source>
</evidence>
<evidence type="ECO:0000313" key="5">
    <source>
        <dbReference type="EMBL" id="OGM22507.1"/>
    </source>
</evidence>
<evidence type="ECO:0000256" key="2">
    <source>
        <dbReference type="RuleBase" id="RU003634"/>
    </source>
</evidence>
<sequence length="368" mass="41282">MPENGFPVEPFNGNFHLKDVVSVEQFTDPREIELLFQKADEMRRSVEMREVRRDLYGYSVAELFYQPSTRTYTSFLAAAQRLGVSYITPIHGMTAYSSAAKGESLSDTVRTIEATTAADVIVLRHPGDDSSQEAAYYAQVPVINAGSGRKEHPTQGILDLYTIREELGRVDNLVVTMTGDLRNGRTIKSLAKLLVLGGNNIKFNFVSPEVLKMPKEVTNYLQSCGAEVYISDNGALEDVLPRTDVLYVTRIQSEWFTTQALEDLRERLGARVEGIDESTLKILANQLGENEYRKAVHGYEVNSELMKSAKSEMIVMHPLPRVGEIAYDVDNDPRAAYFRQMRYGLYTRMALLSLVIGPAVNGEFKNDN</sequence>
<dbReference type="PANTHER" id="PTHR45753:SF6">
    <property type="entry name" value="ASPARTATE CARBAMOYLTRANSFERASE"/>
    <property type="match status" value="1"/>
</dbReference>
<proteinExistence type="inferred from homology"/>